<comment type="caution">
    <text evidence="3">The sequence shown here is derived from an EMBL/GenBank/DDBJ whole genome shotgun (WGS) entry which is preliminary data.</text>
</comment>
<accession>A0ABV8F0X9</accession>
<dbReference type="PANTHER" id="PTHR42976">
    <property type="entry name" value="BIFUNCTIONAL CHITINASE/LYSOZYME-RELATED"/>
    <property type="match status" value="1"/>
</dbReference>
<dbReference type="RefSeq" id="WP_386190479.1">
    <property type="nucleotide sequence ID" value="NZ_JBHSBC010000019.1"/>
</dbReference>
<keyword evidence="4" id="KW-1185">Reference proteome</keyword>
<evidence type="ECO:0008006" key="5">
    <source>
        <dbReference type="Google" id="ProtNLM"/>
    </source>
</evidence>
<organism evidence="3 4">
    <name type="scientific">Streptosporangium jomthongense</name>
    <dbReference type="NCBI Taxonomy" id="1193683"/>
    <lineage>
        <taxon>Bacteria</taxon>
        <taxon>Bacillati</taxon>
        <taxon>Actinomycetota</taxon>
        <taxon>Actinomycetes</taxon>
        <taxon>Streptosporangiales</taxon>
        <taxon>Streptosporangiaceae</taxon>
        <taxon>Streptosporangium</taxon>
    </lineage>
</organism>
<dbReference type="InterPro" id="IPR052750">
    <property type="entry name" value="GH18_Chitinase"/>
</dbReference>
<feature type="compositionally biased region" description="Pro residues" evidence="1">
    <location>
        <begin position="67"/>
        <end position="76"/>
    </location>
</feature>
<evidence type="ECO:0000313" key="3">
    <source>
        <dbReference type="EMBL" id="MFC3982317.1"/>
    </source>
</evidence>
<feature type="transmembrane region" description="Helical" evidence="2">
    <location>
        <begin position="34"/>
        <end position="53"/>
    </location>
</feature>
<evidence type="ECO:0000313" key="4">
    <source>
        <dbReference type="Proteomes" id="UP001595698"/>
    </source>
</evidence>
<dbReference type="Gene3D" id="3.20.20.80">
    <property type="entry name" value="Glycosidases"/>
    <property type="match status" value="1"/>
</dbReference>
<proteinExistence type="predicted"/>
<sequence length="369" mass="37671">MPVATESATGPEAGPEPGATTRRVREPGTPPRSLVALASLALAAGTGAALWVLPGGAVRPARAQRPVAPPPVPVPTPLASAPVPSPAGRPGPVARPSGFVTFVDAARNPSFTAPFTPPGPSAPGRVHWFTLGHLTAGEDGCTPEWNGRDPGLSPAGRLERLRASGGEAGLVFGGPGGRELAATCADLGRLTDAYRRAVNASGAGYVDFELGGGDNEATVLRRAAAIASLQREAAAAGGTLTVSFTLPANGDGLSLADQRMLRVTRKHGAEVSAVNLLVPIRSGPGRRSRLRPIAEAVRAAHPQVVRSLGRTGTGHRIALSPFLSGAKDLTSADARKLVAFSAREGMAWLSTRGAAPSWRVSRLLAGLAH</sequence>
<keyword evidence="2" id="KW-0812">Transmembrane</keyword>
<evidence type="ECO:0000256" key="1">
    <source>
        <dbReference type="SAM" id="MobiDB-lite"/>
    </source>
</evidence>
<name>A0ABV8F0X9_9ACTN</name>
<dbReference type="PANTHER" id="PTHR42976:SF1">
    <property type="entry name" value="GH18 DOMAIN-CONTAINING PROTEIN-RELATED"/>
    <property type="match status" value="1"/>
</dbReference>
<keyword evidence="2" id="KW-0472">Membrane</keyword>
<evidence type="ECO:0000256" key="2">
    <source>
        <dbReference type="SAM" id="Phobius"/>
    </source>
</evidence>
<protein>
    <recommendedName>
        <fullName evidence="5">Chitinase</fullName>
    </recommendedName>
</protein>
<dbReference type="EMBL" id="JBHSBC010000019">
    <property type="protein sequence ID" value="MFC3982317.1"/>
    <property type="molecule type" value="Genomic_DNA"/>
</dbReference>
<gene>
    <name evidence="3" type="ORF">ACFOYY_19390</name>
</gene>
<reference evidence="4" key="1">
    <citation type="journal article" date="2019" name="Int. J. Syst. Evol. Microbiol.">
        <title>The Global Catalogue of Microorganisms (GCM) 10K type strain sequencing project: providing services to taxonomists for standard genome sequencing and annotation.</title>
        <authorList>
            <consortium name="The Broad Institute Genomics Platform"/>
            <consortium name="The Broad Institute Genome Sequencing Center for Infectious Disease"/>
            <person name="Wu L."/>
            <person name="Ma J."/>
        </authorList>
    </citation>
    <scope>NUCLEOTIDE SEQUENCE [LARGE SCALE GENOMIC DNA]</scope>
    <source>
        <strain evidence="4">TBRC 7912</strain>
    </source>
</reference>
<feature type="region of interest" description="Disordered" evidence="1">
    <location>
        <begin position="61"/>
        <end position="91"/>
    </location>
</feature>
<keyword evidence="2" id="KW-1133">Transmembrane helix</keyword>
<feature type="region of interest" description="Disordered" evidence="1">
    <location>
        <begin position="1"/>
        <end position="31"/>
    </location>
</feature>
<dbReference type="Proteomes" id="UP001595698">
    <property type="component" value="Unassembled WGS sequence"/>
</dbReference>